<dbReference type="OrthoDB" id="5683663at2"/>
<protein>
    <submittedName>
        <fullName evidence="2">TPM domain-containing protein</fullName>
    </submittedName>
</protein>
<reference evidence="2 3" key="1">
    <citation type="submission" date="2018-06" db="EMBL/GenBank/DDBJ databases">
        <title>Azoarcus communis strain SWub3 genome.</title>
        <authorList>
            <person name="Zorraquino Salvo V."/>
            <person name="Toubiana D."/>
            <person name="Blumwald E."/>
        </authorList>
    </citation>
    <scope>NUCLEOTIDE SEQUENCE [LARGE SCALE GENOMIC DNA]</scope>
    <source>
        <strain evidence="2 3">SWub3</strain>
    </source>
</reference>
<comment type="caution">
    <text evidence="2">The sequence shown here is derived from an EMBL/GenBank/DDBJ whole genome shotgun (WGS) entry which is preliminary data.</text>
</comment>
<proteinExistence type="predicted"/>
<dbReference type="Proteomes" id="UP000248259">
    <property type="component" value="Unassembled WGS sequence"/>
</dbReference>
<dbReference type="Pfam" id="PF04536">
    <property type="entry name" value="TPM_phosphatase"/>
    <property type="match status" value="1"/>
</dbReference>
<dbReference type="AlphaFoldDB" id="A0A323V011"/>
<evidence type="ECO:0000313" key="3">
    <source>
        <dbReference type="Proteomes" id="UP000248259"/>
    </source>
</evidence>
<keyword evidence="3" id="KW-1185">Reference proteome</keyword>
<evidence type="ECO:0000313" key="2">
    <source>
        <dbReference type="EMBL" id="PZA17811.1"/>
    </source>
</evidence>
<gene>
    <name evidence="2" type="ORF">DNK49_04600</name>
</gene>
<dbReference type="Gene3D" id="3.10.310.50">
    <property type="match status" value="1"/>
</dbReference>
<dbReference type="RefSeq" id="WP_110523155.1">
    <property type="nucleotide sequence ID" value="NZ_QKOE01000002.1"/>
</dbReference>
<dbReference type="InterPro" id="IPR007621">
    <property type="entry name" value="TPM_dom"/>
</dbReference>
<accession>A0A323V011</accession>
<dbReference type="PANTHER" id="PTHR30373:SF8">
    <property type="entry name" value="BLL7265 PROTEIN"/>
    <property type="match status" value="1"/>
</dbReference>
<dbReference type="EMBL" id="QKOE01000002">
    <property type="protein sequence ID" value="PZA17811.1"/>
    <property type="molecule type" value="Genomic_DNA"/>
</dbReference>
<feature type="domain" description="TPM" evidence="1">
    <location>
        <begin position="17"/>
        <end position="151"/>
    </location>
</feature>
<name>A0A323V011_9RHOO</name>
<sequence>MNSLSRLFRHLWLDAGDARHVLSDEALSRLEKRIAASETRHSGEICLQVEATLPVGYLWRHLRQRVPIETVVHERALAQFGRLRVWDTEYNNGVLIYVQLVEHQIEIVADRGLAKELSTDDWQHVIAQMREDFRQGHYETGLNRAIDAVDDALTRHFPSTTSRTNQLDNRPRID</sequence>
<evidence type="ECO:0000259" key="1">
    <source>
        <dbReference type="Pfam" id="PF04536"/>
    </source>
</evidence>
<dbReference type="PANTHER" id="PTHR30373">
    <property type="entry name" value="UPF0603 PROTEIN YGCG"/>
    <property type="match status" value="1"/>
</dbReference>
<organism evidence="2 3">
    <name type="scientific">Parazoarcus communis SWub3 = DSM 12120</name>
    <dbReference type="NCBI Taxonomy" id="1121029"/>
    <lineage>
        <taxon>Bacteria</taxon>
        <taxon>Pseudomonadati</taxon>
        <taxon>Pseudomonadota</taxon>
        <taxon>Betaproteobacteria</taxon>
        <taxon>Rhodocyclales</taxon>
        <taxon>Zoogloeaceae</taxon>
        <taxon>Parazoarcus</taxon>
    </lineage>
</organism>